<evidence type="ECO:0000313" key="1">
    <source>
        <dbReference type="EMBL" id="CAI9278429.1"/>
    </source>
</evidence>
<keyword evidence="2" id="KW-1185">Reference proteome</keyword>
<organism evidence="1 2">
    <name type="scientific">Lactuca saligna</name>
    <name type="common">Willowleaf lettuce</name>
    <dbReference type="NCBI Taxonomy" id="75948"/>
    <lineage>
        <taxon>Eukaryota</taxon>
        <taxon>Viridiplantae</taxon>
        <taxon>Streptophyta</taxon>
        <taxon>Embryophyta</taxon>
        <taxon>Tracheophyta</taxon>
        <taxon>Spermatophyta</taxon>
        <taxon>Magnoliopsida</taxon>
        <taxon>eudicotyledons</taxon>
        <taxon>Gunneridae</taxon>
        <taxon>Pentapetalae</taxon>
        <taxon>asterids</taxon>
        <taxon>campanulids</taxon>
        <taxon>Asterales</taxon>
        <taxon>Asteraceae</taxon>
        <taxon>Cichorioideae</taxon>
        <taxon>Cichorieae</taxon>
        <taxon>Lactucinae</taxon>
        <taxon>Lactuca</taxon>
    </lineage>
</organism>
<reference evidence="1" key="1">
    <citation type="submission" date="2023-04" db="EMBL/GenBank/DDBJ databases">
        <authorList>
            <person name="Vijverberg K."/>
            <person name="Xiong W."/>
            <person name="Schranz E."/>
        </authorList>
    </citation>
    <scope>NUCLEOTIDE SEQUENCE</scope>
</reference>
<proteinExistence type="predicted"/>
<gene>
    <name evidence="1" type="ORF">LSALG_LOCUS18295</name>
</gene>
<accession>A0AA35YQT9</accession>
<dbReference type="AlphaFoldDB" id="A0AA35YQT9"/>
<protein>
    <submittedName>
        <fullName evidence="1">Uncharacterized protein</fullName>
    </submittedName>
</protein>
<name>A0AA35YQT9_LACSI</name>
<dbReference type="Proteomes" id="UP001177003">
    <property type="component" value="Chromosome 4"/>
</dbReference>
<dbReference type="EMBL" id="OX465080">
    <property type="protein sequence ID" value="CAI9278429.1"/>
    <property type="molecule type" value="Genomic_DNA"/>
</dbReference>
<sequence>MFPPFWFGGVTTKTRFCRLLGFSRGCDLVDPETICNYALLEMFYNMGYHEYLVIIFKFKKPNLPPMWNGLFTLLFKRLTSQRKEEKEKRRLDPPNLLRFRRKRSYPITGKELQLQDIVFSDDQDDLEDLHYSPFNVPRFSDGDAHMTHRQFKVLQVKLDCLIELSKTSFSSNYSIAAHNALLETMTKDHTANLEKANKVVEDSSHVCMETTEKAKKLIFDAQTFTGTFQTSFETNVSKAHKMITTLETILHTEKDALEKNKIMDHLTVKNEKVKVLLVKLVHENSKINDLKSEKAVIKSCVADLNAALHNLIETRDSLLTVSVNQQLAKKFKPIFSMLDRIVGVSESSIPKQENPESNKPNDNVAWSSIGKEKVIDDDGDEEEDDDVKLKRKSCDVELNENLRLAKEADEKEKALREAQVTFETEIILFPLWYVAHIMSEVIDNLSVYCLEPVVSFELETTFDSQLDLLMTPKAFQFCSFDRVVEIDLSDSGVDQMIFSFFLKHMKPQYKTWSLKKITIVKVSSPIGADSFPNARFKVARGATSQVYDFTLTDLPFLNPSDWILLLHL</sequence>
<evidence type="ECO:0000313" key="2">
    <source>
        <dbReference type="Proteomes" id="UP001177003"/>
    </source>
</evidence>